<dbReference type="AlphaFoldDB" id="A0A0P8WYP9"/>
<dbReference type="InterPro" id="IPR042216">
    <property type="entry name" value="MitoNEET_CISD"/>
</dbReference>
<dbReference type="Gene3D" id="3.40.5.90">
    <property type="entry name" value="CDGSH iron-sulfur domain, mitoNEET-type"/>
    <property type="match status" value="2"/>
</dbReference>
<gene>
    <name evidence="6" type="ORF">OXPF_29920</name>
</gene>
<dbReference type="GO" id="GO:0051537">
    <property type="term" value="F:2 iron, 2 sulfur cluster binding"/>
    <property type="evidence" value="ECO:0007669"/>
    <property type="project" value="UniProtKB-KW"/>
</dbReference>
<dbReference type="GO" id="GO:0005737">
    <property type="term" value="C:cytoplasm"/>
    <property type="evidence" value="ECO:0007669"/>
    <property type="project" value="UniProtKB-ARBA"/>
</dbReference>
<dbReference type="PANTHER" id="PTHR46491:SF3">
    <property type="entry name" value="CDGSH IRON-SULFUR DOMAIN-CONTAINING PROTEIN 3, MITOCHONDRIAL"/>
    <property type="match status" value="1"/>
</dbReference>
<keyword evidence="4" id="KW-0411">Iron-sulfur</keyword>
<evidence type="ECO:0000256" key="4">
    <source>
        <dbReference type="ARBA" id="ARBA00023014"/>
    </source>
</evidence>
<evidence type="ECO:0000313" key="7">
    <source>
        <dbReference type="Proteomes" id="UP000050326"/>
    </source>
</evidence>
<dbReference type="RefSeq" id="WP_054875986.1">
    <property type="nucleotide sequence ID" value="NZ_LKET01000039.1"/>
</dbReference>
<name>A0A0P8WYP9_9CLOT</name>
<evidence type="ECO:0000259" key="5">
    <source>
        <dbReference type="SMART" id="SM00704"/>
    </source>
</evidence>
<keyword evidence="3" id="KW-0408">Iron</keyword>
<reference evidence="6 7" key="1">
    <citation type="submission" date="2015-09" db="EMBL/GenBank/DDBJ databases">
        <title>Genome sequence of Oxobacter pfennigii DSM 3222.</title>
        <authorList>
            <person name="Poehlein A."/>
            <person name="Bengelsdorf F.R."/>
            <person name="Schiel-Bengelsdorf B."/>
            <person name="Duerre P."/>
            <person name="Daniel R."/>
        </authorList>
    </citation>
    <scope>NUCLEOTIDE SEQUENCE [LARGE SCALE GENOMIC DNA]</scope>
    <source>
        <strain evidence="6 7">DSM 3222</strain>
    </source>
</reference>
<feature type="domain" description="Iron-binding zinc finger CDGSH type" evidence="5">
    <location>
        <begin position="38"/>
        <end position="75"/>
    </location>
</feature>
<dbReference type="PIRSF" id="PIRSF009180">
    <property type="entry name" value="UCP009180"/>
    <property type="match status" value="1"/>
</dbReference>
<dbReference type="InterPro" id="IPR018967">
    <property type="entry name" value="FeS-contain_CDGSH-typ"/>
</dbReference>
<dbReference type="Pfam" id="PF09360">
    <property type="entry name" value="zf-CDGSH"/>
    <property type="match status" value="2"/>
</dbReference>
<dbReference type="InterPro" id="IPR052950">
    <property type="entry name" value="CISD"/>
</dbReference>
<dbReference type="PANTHER" id="PTHR46491">
    <property type="entry name" value="CDGSH IRON SULFUR DOMAIN PROTEIN HOMOLOG"/>
    <property type="match status" value="1"/>
</dbReference>
<keyword evidence="2" id="KW-0479">Metal-binding</keyword>
<sequence>MSNNHSPKIKIIKDGPYIVTGKVPLGEKVILSNEEGSEFIEGRKFPQSEEYALCRCGKSKNPPFCDGSHVSSNFIGTETASKLRYEDRAALQKGSSIDLYDDDRCAYARFCHGKNGSTWDLVEESHDEENKKEAIRTASNCPAGRLTAVDKNGEIIEPPYEPAIEILQDPDNNASAGIFIKGMIPLESADGALYETRNRYVLCRCGASKNKPFCDATHIDVGYSDDNRK</sequence>
<dbReference type="InterPro" id="IPR010693">
    <property type="entry name" value="Divergent_4Fe-4S_mono-cluster"/>
</dbReference>
<dbReference type="Pfam" id="PF06902">
    <property type="entry name" value="Fer4_19"/>
    <property type="match status" value="1"/>
</dbReference>
<evidence type="ECO:0000256" key="3">
    <source>
        <dbReference type="ARBA" id="ARBA00023004"/>
    </source>
</evidence>
<feature type="domain" description="Iron-binding zinc finger CDGSH type" evidence="5">
    <location>
        <begin position="187"/>
        <end position="224"/>
    </location>
</feature>
<dbReference type="PATRIC" id="fig|36849.3.peg.3166"/>
<dbReference type="STRING" id="36849.OXPF_29920"/>
<evidence type="ECO:0000256" key="1">
    <source>
        <dbReference type="ARBA" id="ARBA00022714"/>
    </source>
</evidence>
<evidence type="ECO:0000313" key="6">
    <source>
        <dbReference type="EMBL" id="KPU43551.1"/>
    </source>
</evidence>
<dbReference type="GO" id="GO:0046872">
    <property type="term" value="F:metal ion binding"/>
    <property type="evidence" value="ECO:0007669"/>
    <property type="project" value="UniProtKB-KW"/>
</dbReference>
<dbReference type="EMBL" id="LKET01000039">
    <property type="protein sequence ID" value="KPU43551.1"/>
    <property type="molecule type" value="Genomic_DNA"/>
</dbReference>
<dbReference type="SMART" id="SM00704">
    <property type="entry name" value="ZnF_CDGSH"/>
    <property type="match status" value="2"/>
</dbReference>
<dbReference type="Proteomes" id="UP000050326">
    <property type="component" value="Unassembled WGS sequence"/>
</dbReference>
<protein>
    <submittedName>
        <fullName evidence="6">Iron-binding zinc finger CDGSH type</fullName>
    </submittedName>
</protein>
<organism evidence="6 7">
    <name type="scientific">Oxobacter pfennigii</name>
    <dbReference type="NCBI Taxonomy" id="36849"/>
    <lineage>
        <taxon>Bacteria</taxon>
        <taxon>Bacillati</taxon>
        <taxon>Bacillota</taxon>
        <taxon>Clostridia</taxon>
        <taxon>Eubacteriales</taxon>
        <taxon>Clostridiaceae</taxon>
        <taxon>Oxobacter</taxon>
    </lineage>
</organism>
<accession>A0A0P8WYP9</accession>
<dbReference type="InterPro" id="IPR016548">
    <property type="entry name" value="UCP009180"/>
</dbReference>
<comment type="caution">
    <text evidence="6">The sequence shown here is derived from an EMBL/GenBank/DDBJ whole genome shotgun (WGS) entry which is preliminary data.</text>
</comment>
<keyword evidence="7" id="KW-1185">Reference proteome</keyword>
<dbReference type="OrthoDB" id="9793389at2"/>
<keyword evidence="1" id="KW-0001">2Fe-2S</keyword>
<proteinExistence type="predicted"/>
<evidence type="ECO:0000256" key="2">
    <source>
        <dbReference type="ARBA" id="ARBA00022723"/>
    </source>
</evidence>